<sequence length="318" mass="34986">MASQQNRLTIKDIARLSGVGKSTVSRVLNNESRVSPQTRERVAAVIREQGFIPSKSAQVMRGQSDRIIGIIVTRLDSPSENQAVRAILPLLYEQGYDSLLMESLLNQNRVEEHLRVLCQRHVDGAILFGFNGLQSAVLSEWQNKMVVMAREYAGMTSVRYDDAGAVTLLLERLWRQGHRHIGYIGVEPVDETTGRLRHDAYRQGCARLGITPSSALGDLSYQSGYRLAGRVINAQTTALICATDTIALGAIKFLQQQNLAPVQMCSIGHTPLLKFLFPDTLSVDLGYSNAGREAARRLAGLLNGEQEKSAVVVPCILD</sequence>
<keyword evidence="1" id="KW-0805">Transcription regulation</keyword>
<evidence type="ECO:0000259" key="4">
    <source>
        <dbReference type="PROSITE" id="PS50932"/>
    </source>
</evidence>
<dbReference type="SMART" id="SM00354">
    <property type="entry name" value="HTH_LACI"/>
    <property type="match status" value="1"/>
</dbReference>
<protein>
    <submittedName>
        <fullName evidence="6">HTH-type transcriptional regulator TreR</fullName>
    </submittedName>
</protein>
<dbReference type="PRINTS" id="PR00036">
    <property type="entry name" value="HTHLACI"/>
</dbReference>
<reference evidence="6 7" key="1">
    <citation type="submission" date="2019-04" db="EMBL/GenBank/DDBJ databases">
        <authorList>
            <person name="Li M."/>
            <person name="Gao C."/>
        </authorList>
    </citation>
    <scope>NUCLEOTIDE SEQUENCE [LARGE SCALE GENOMIC DNA]</scope>
    <source>
        <strain evidence="6 7">BGMRC 2031</strain>
    </source>
</reference>
<dbReference type="InterPro" id="IPR000843">
    <property type="entry name" value="HTH_LacI"/>
</dbReference>
<dbReference type="Pfam" id="PF13377">
    <property type="entry name" value="Peripla_BP_3"/>
    <property type="match status" value="1"/>
</dbReference>
<dbReference type="SUPFAM" id="SSF53822">
    <property type="entry name" value="Periplasmic binding protein-like I"/>
    <property type="match status" value="1"/>
</dbReference>
<dbReference type="InterPro" id="IPR012771">
    <property type="entry name" value="Trehalos_R_gpbac"/>
</dbReference>
<evidence type="ECO:0000256" key="1">
    <source>
        <dbReference type="ARBA" id="ARBA00023015"/>
    </source>
</evidence>
<keyword evidence="3" id="KW-0804">Transcription</keyword>
<dbReference type="PANTHER" id="PTHR30146">
    <property type="entry name" value="LACI-RELATED TRANSCRIPTIONAL REPRESSOR"/>
    <property type="match status" value="1"/>
</dbReference>
<dbReference type="Gene3D" id="1.10.260.40">
    <property type="entry name" value="lambda repressor-like DNA-binding domains"/>
    <property type="match status" value="1"/>
</dbReference>
<name>A0ABY2SI64_9HYPH</name>
<dbReference type="EMBL" id="SZPQ01000032">
    <property type="protein sequence ID" value="TKI04182.1"/>
    <property type="molecule type" value="Genomic_DNA"/>
</dbReference>
<evidence type="ECO:0000259" key="5">
    <source>
        <dbReference type="PROSITE" id="PS50943"/>
    </source>
</evidence>
<keyword evidence="2" id="KW-0238">DNA-binding</keyword>
<dbReference type="CDD" id="cd01542">
    <property type="entry name" value="PBP1_TreR-like"/>
    <property type="match status" value="1"/>
</dbReference>
<keyword evidence="7" id="KW-1185">Reference proteome</keyword>
<dbReference type="NCBIfam" id="TIGR02405">
    <property type="entry name" value="trehalos_R_Ecol"/>
    <property type="match status" value="1"/>
</dbReference>
<proteinExistence type="predicted"/>
<dbReference type="InterPro" id="IPR001387">
    <property type="entry name" value="Cro/C1-type_HTH"/>
</dbReference>
<dbReference type="InterPro" id="IPR010982">
    <property type="entry name" value="Lambda_DNA-bd_dom_sf"/>
</dbReference>
<evidence type="ECO:0000313" key="6">
    <source>
        <dbReference type="EMBL" id="TKI04182.1"/>
    </source>
</evidence>
<feature type="domain" description="HTH lacI-type" evidence="4">
    <location>
        <begin position="8"/>
        <end position="62"/>
    </location>
</feature>
<accession>A0ABY2SI64</accession>
<dbReference type="Proteomes" id="UP000305202">
    <property type="component" value="Unassembled WGS sequence"/>
</dbReference>
<feature type="domain" description="HTH cro/C1-type" evidence="5">
    <location>
        <begin position="4"/>
        <end position="38"/>
    </location>
</feature>
<gene>
    <name evidence="6" type="primary">treR</name>
    <name evidence="6" type="ORF">FCN80_19065</name>
</gene>
<comment type="caution">
    <text evidence="6">The sequence shown here is derived from an EMBL/GenBank/DDBJ whole genome shotgun (WGS) entry which is preliminary data.</text>
</comment>
<dbReference type="PANTHER" id="PTHR30146:SF146">
    <property type="entry name" value="HTH-TYPE TRANSCRIPTIONAL REGULATOR TRER"/>
    <property type="match status" value="1"/>
</dbReference>
<dbReference type="PROSITE" id="PS00356">
    <property type="entry name" value="HTH_LACI_1"/>
    <property type="match status" value="1"/>
</dbReference>
<organism evidence="6 7">
    <name type="scientific">Martelella alba</name>
    <dbReference type="NCBI Taxonomy" id="2590451"/>
    <lineage>
        <taxon>Bacteria</taxon>
        <taxon>Pseudomonadati</taxon>
        <taxon>Pseudomonadota</taxon>
        <taxon>Alphaproteobacteria</taxon>
        <taxon>Hyphomicrobiales</taxon>
        <taxon>Aurantimonadaceae</taxon>
        <taxon>Martelella</taxon>
    </lineage>
</organism>
<dbReference type="RefSeq" id="WP_136991792.1">
    <property type="nucleotide sequence ID" value="NZ_SZPQ01000032.1"/>
</dbReference>
<evidence type="ECO:0000256" key="2">
    <source>
        <dbReference type="ARBA" id="ARBA00023125"/>
    </source>
</evidence>
<dbReference type="Gene3D" id="3.40.50.2300">
    <property type="match status" value="2"/>
</dbReference>
<dbReference type="Pfam" id="PF00356">
    <property type="entry name" value="LacI"/>
    <property type="match status" value="1"/>
</dbReference>
<evidence type="ECO:0000256" key="3">
    <source>
        <dbReference type="ARBA" id="ARBA00023163"/>
    </source>
</evidence>
<dbReference type="InterPro" id="IPR028082">
    <property type="entry name" value="Peripla_BP_I"/>
</dbReference>
<dbReference type="SUPFAM" id="SSF47413">
    <property type="entry name" value="lambda repressor-like DNA-binding domains"/>
    <property type="match status" value="1"/>
</dbReference>
<dbReference type="CDD" id="cd01392">
    <property type="entry name" value="HTH_LacI"/>
    <property type="match status" value="1"/>
</dbReference>
<dbReference type="InterPro" id="IPR046335">
    <property type="entry name" value="LacI/GalR-like_sensor"/>
</dbReference>
<dbReference type="PROSITE" id="PS50932">
    <property type="entry name" value="HTH_LACI_2"/>
    <property type="match status" value="1"/>
</dbReference>
<evidence type="ECO:0000313" key="7">
    <source>
        <dbReference type="Proteomes" id="UP000305202"/>
    </source>
</evidence>
<dbReference type="PROSITE" id="PS50943">
    <property type="entry name" value="HTH_CROC1"/>
    <property type="match status" value="1"/>
</dbReference>